<dbReference type="Proteomes" id="UP000483802">
    <property type="component" value="Unassembled WGS sequence"/>
</dbReference>
<dbReference type="SUPFAM" id="SSF82171">
    <property type="entry name" value="DPP6 N-terminal domain-like"/>
    <property type="match status" value="1"/>
</dbReference>
<evidence type="ECO:0008006" key="5">
    <source>
        <dbReference type="Google" id="ProtNLM"/>
    </source>
</evidence>
<keyword evidence="2" id="KW-0732">Signal</keyword>
<feature type="chain" id="PRO_5026851123" description="WD40-like Beta Propeller Repeat" evidence="2">
    <location>
        <begin position="27"/>
        <end position="433"/>
    </location>
</feature>
<gene>
    <name evidence="3" type="ORF">GPA10_27960</name>
</gene>
<dbReference type="EMBL" id="WPNZ01000017">
    <property type="protein sequence ID" value="MVO88493.1"/>
    <property type="molecule type" value="Genomic_DNA"/>
</dbReference>
<evidence type="ECO:0000313" key="3">
    <source>
        <dbReference type="EMBL" id="MVO88493.1"/>
    </source>
</evidence>
<keyword evidence="4" id="KW-1185">Reference proteome</keyword>
<dbReference type="InterPro" id="IPR011659">
    <property type="entry name" value="WD40"/>
</dbReference>
<sequence>MRPSLRRAIGAALAAALTCLAHPAGAAVSEGGALPRTERASENRAAAPRTERIGENRAAPHTERISVAPDGTGGNRHSVDPTVSADGRVVAFMSSATNLVPGTDVPTSVFYRTAPGAALKRVVVPGESTMVPRVSDSGSHLTFTSYSAATQKYSVHVMDLRTGRVDPVAPALGDGYRADYGAAPLSADGRHLAFVARTAPGTDGASRCRIVLLDRRKQQLWRAGPSTDRECQDISLSADGRKVAYRVGYTGPSDDDQADIWVYDRVTGQRTQADATHDGAPADHSAIAPVLSADGSRVGFDSVATNLVPGTDPNGSTSTSWNAFVRDLRTGALQRYDGRSPTDLTVVSDLSADGSKLLLNTADTNGRTLGLVLRDPRTGHEELLSPGQDGRPVTVGRAALSTDESAAVFDSYHPQLVPDDTNLTGDVFVRTLR</sequence>
<dbReference type="Gene3D" id="2.120.10.30">
    <property type="entry name" value="TolB, C-terminal domain"/>
    <property type="match status" value="1"/>
</dbReference>
<feature type="region of interest" description="Disordered" evidence="1">
    <location>
        <begin position="28"/>
        <end position="82"/>
    </location>
</feature>
<comment type="caution">
    <text evidence="3">The sequence shown here is derived from an EMBL/GenBank/DDBJ whole genome shotgun (WGS) entry which is preliminary data.</text>
</comment>
<name>A0A6L6X3S0_9ACTN</name>
<organism evidence="3 4">
    <name type="scientific">Streptomyces typhae</name>
    <dbReference type="NCBI Taxonomy" id="2681492"/>
    <lineage>
        <taxon>Bacteria</taxon>
        <taxon>Bacillati</taxon>
        <taxon>Actinomycetota</taxon>
        <taxon>Actinomycetes</taxon>
        <taxon>Kitasatosporales</taxon>
        <taxon>Streptomycetaceae</taxon>
        <taxon>Streptomyces</taxon>
    </lineage>
</organism>
<protein>
    <recommendedName>
        <fullName evidence="5">WD40-like Beta Propeller Repeat</fullName>
    </recommendedName>
</protein>
<feature type="signal peptide" evidence="2">
    <location>
        <begin position="1"/>
        <end position="26"/>
    </location>
</feature>
<reference evidence="3 4" key="1">
    <citation type="submission" date="2019-11" db="EMBL/GenBank/DDBJ databases">
        <title>Streptomyces typhae sp. nov., a novel endophytic actinomycete isolated from the root of cattail pollen (Typha angustifolia L.).</title>
        <authorList>
            <person name="Peng C."/>
        </authorList>
    </citation>
    <scope>NUCLEOTIDE SEQUENCE [LARGE SCALE GENOMIC DNA]</scope>
    <source>
        <strain evidence="4">p1417</strain>
    </source>
</reference>
<dbReference type="Pfam" id="PF07676">
    <property type="entry name" value="PD40"/>
    <property type="match status" value="1"/>
</dbReference>
<dbReference type="AlphaFoldDB" id="A0A6L6X3S0"/>
<evidence type="ECO:0000256" key="2">
    <source>
        <dbReference type="SAM" id="SignalP"/>
    </source>
</evidence>
<evidence type="ECO:0000313" key="4">
    <source>
        <dbReference type="Proteomes" id="UP000483802"/>
    </source>
</evidence>
<dbReference type="RefSeq" id="WP_157167916.1">
    <property type="nucleotide sequence ID" value="NZ_WPNZ01000017.1"/>
</dbReference>
<dbReference type="InterPro" id="IPR011042">
    <property type="entry name" value="6-blade_b-propeller_TolB-like"/>
</dbReference>
<proteinExistence type="predicted"/>
<evidence type="ECO:0000256" key="1">
    <source>
        <dbReference type="SAM" id="MobiDB-lite"/>
    </source>
</evidence>
<feature type="compositionally biased region" description="Basic and acidic residues" evidence="1">
    <location>
        <begin position="49"/>
        <end position="64"/>
    </location>
</feature>
<accession>A0A6L6X3S0</accession>